<dbReference type="EMBL" id="OU892281">
    <property type="protein sequence ID" value="CAG9769164.1"/>
    <property type="molecule type" value="Genomic_DNA"/>
</dbReference>
<accession>A0A9N9QQX0</accession>
<evidence type="ECO:0000259" key="3">
    <source>
        <dbReference type="PROSITE" id="PS50041"/>
    </source>
</evidence>
<dbReference type="PROSITE" id="PS50041">
    <property type="entry name" value="C_TYPE_LECTIN_2"/>
    <property type="match status" value="1"/>
</dbReference>
<keyword evidence="1" id="KW-1015">Disulfide bond</keyword>
<sequence length="214" mass="25266">MKVTIFVLLFATSAYSQFPNGRSLERPIPEMCAERTIHETSPFGQNYFYSWRENIDEEDWLGSRNICRMRCMDAVSLDTKHENEWIKEKIKNENVAEIWTSGRICDFKGCDRPDLLPKDINGWFWTAIFKKMAPTTDREANDWSSTGGLGFQQPDNRESIYGKTENCLAVLNNVYNDGIRWHDEVCTRRRHYICEDSEELLRYVRYIRPDLNIK</sequence>
<feature type="signal peptide" evidence="2">
    <location>
        <begin position="1"/>
        <end position="16"/>
    </location>
</feature>
<reference evidence="4" key="1">
    <citation type="submission" date="2022-01" db="EMBL/GenBank/DDBJ databases">
        <authorList>
            <person name="King R."/>
        </authorList>
    </citation>
    <scope>NUCLEOTIDE SEQUENCE</scope>
</reference>
<dbReference type="Gene3D" id="3.10.100.10">
    <property type="entry name" value="Mannose-Binding Protein A, subunit A"/>
    <property type="match status" value="1"/>
</dbReference>
<evidence type="ECO:0000313" key="5">
    <source>
        <dbReference type="Proteomes" id="UP001152799"/>
    </source>
</evidence>
<keyword evidence="5" id="KW-1185">Reference proteome</keyword>
<evidence type="ECO:0000256" key="2">
    <source>
        <dbReference type="SAM" id="SignalP"/>
    </source>
</evidence>
<dbReference type="Proteomes" id="UP001152799">
    <property type="component" value="Chromosome 5"/>
</dbReference>
<dbReference type="AlphaFoldDB" id="A0A9N9QQX0"/>
<evidence type="ECO:0000313" key="4">
    <source>
        <dbReference type="EMBL" id="CAG9769164.1"/>
    </source>
</evidence>
<dbReference type="InterPro" id="IPR016187">
    <property type="entry name" value="CTDL_fold"/>
</dbReference>
<dbReference type="PANTHER" id="PTHR21407">
    <property type="entry name" value="RE43931P-RELATED"/>
    <property type="match status" value="1"/>
</dbReference>
<feature type="chain" id="PRO_5040387503" description="C-type lectin domain-containing protein" evidence="2">
    <location>
        <begin position="17"/>
        <end position="214"/>
    </location>
</feature>
<dbReference type="SMART" id="SM00034">
    <property type="entry name" value="CLECT"/>
    <property type="match status" value="1"/>
</dbReference>
<dbReference type="InterPro" id="IPR001304">
    <property type="entry name" value="C-type_lectin-like"/>
</dbReference>
<gene>
    <name evidence="4" type="ORF">CEUTPL_LOCUS9680</name>
</gene>
<dbReference type="CDD" id="cd00037">
    <property type="entry name" value="CLECT"/>
    <property type="match status" value="1"/>
</dbReference>
<organism evidence="4 5">
    <name type="scientific">Ceutorhynchus assimilis</name>
    <name type="common">cabbage seed weevil</name>
    <dbReference type="NCBI Taxonomy" id="467358"/>
    <lineage>
        <taxon>Eukaryota</taxon>
        <taxon>Metazoa</taxon>
        <taxon>Ecdysozoa</taxon>
        <taxon>Arthropoda</taxon>
        <taxon>Hexapoda</taxon>
        <taxon>Insecta</taxon>
        <taxon>Pterygota</taxon>
        <taxon>Neoptera</taxon>
        <taxon>Endopterygota</taxon>
        <taxon>Coleoptera</taxon>
        <taxon>Polyphaga</taxon>
        <taxon>Cucujiformia</taxon>
        <taxon>Curculionidae</taxon>
        <taxon>Ceutorhynchinae</taxon>
        <taxon>Ceutorhynchus</taxon>
    </lineage>
</organism>
<dbReference type="OrthoDB" id="8950604at2759"/>
<feature type="domain" description="C-type lectin" evidence="3">
    <location>
        <begin position="44"/>
        <end position="195"/>
    </location>
</feature>
<evidence type="ECO:0000256" key="1">
    <source>
        <dbReference type="ARBA" id="ARBA00023157"/>
    </source>
</evidence>
<proteinExistence type="predicted"/>
<protein>
    <recommendedName>
        <fullName evidence="3">C-type lectin domain-containing protein</fullName>
    </recommendedName>
</protein>
<dbReference type="InterPro" id="IPR018378">
    <property type="entry name" value="C-type_lectin_CS"/>
</dbReference>
<name>A0A9N9QQX0_9CUCU</name>
<keyword evidence="2" id="KW-0732">Signal</keyword>
<dbReference type="PROSITE" id="PS00615">
    <property type="entry name" value="C_TYPE_LECTIN_1"/>
    <property type="match status" value="1"/>
</dbReference>
<dbReference type="InterPro" id="IPR016186">
    <property type="entry name" value="C-type_lectin-like/link_sf"/>
</dbReference>
<dbReference type="SUPFAM" id="SSF56436">
    <property type="entry name" value="C-type lectin-like"/>
    <property type="match status" value="1"/>
</dbReference>
<dbReference type="PANTHER" id="PTHR21407:SF3">
    <property type="entry name" value="LD12305P"/>
    <property type="match status" value="1"/>
</dbReference>